<dbReference type="PANTHER" id="PTHR35201">
    <property type="entry name" value="TERPENE SYNTHASE"/>
    <property type="match status" value="1"/>
</dbReference>
<keyword evidence="3 4" id="KW-0460">Magnesium</keyword>
<dbReference type="GO" id="GO:0046872">
    <property type="term" value="F:metal ion binding"/>
    <property type="evidence" value="ECO:0007669"/>
    <property type="project" value="UniProtKB-KW"/>
</dbReference>
<dbReference type="SFLD" id="SFLDG01020">
    <property type="entry name" value="Terpene_Cyclase_Like_2"/>
    <property type="match status" value="1"/>
</dbReference>
<evidence type="ECO:0000256" key="3">
    <source>
        <dbReference type="ARBA" id="ARBA00022842"/>
    </source>
</evidence>
<dbReference type="InterPro" id="IPR008949">
    <property type="entry name" value="Isoprenoid_synthase_dom_sf"/>
</dbReference>
<accession>A0A9W4UAN0</accession>
<dbReference type="SFLD" id="SFLDS00005">
    <property type="entry name" value="Isoprenoid_Synthase_Type_I"/>
    <property type="match status" value="1"/>
</dbReference>
<dbReference type="PANTHER" id="PTHR35201:SF4">
    <property type="entry name" value="BETA-PINACENE SYNTHASE-RELATED"/>
    <property type="match status" value="1"/>
</dbReference>
<evidence type="ECO:0000313" key="5">
    <source>
        <dbReference type="EMBL" id="CAI6332731.1"/>
    </source>
</evidence>
<name>A0A9W4UAN0_9PLEO</name>
<gene>
    <name evidence="5" type="ORF">PDIGIT_LOCUS5761</name>
</gene>
<dbReference type="InterPro" id="IPR034686">
    <property type="entry name" value="Terpene_cyclase-like_2"/>
</dbReference>
<evidence type="ECO:0000256" key="1">
    <source>
        <dbReference type="ARBA" id="ARBA00001946"/>
    </source>
</evidence>
<dbReference type="AlphaFoldDB" id="A0A9W4UAN0"/>
<keyword evidence="6" id="KW-1185">Reference proteome</keyword>
<keyword evidence="4" id="KW-0456">Lyase</keyword>
<evidence type="ECO:0000313" key="6">
    <source>
        <dbReference type="Proteomes" id="UP001152607"/>
    </source>
</evidence>
<sequence length="350" mass="40340">MKDTTVVTLPDMFRCFLVQEPKANDQYQSVKVESEEWLARMCGFLPSMRKKIDACDFSWFISIAAPDAPPERLKTLCDWGNWVFPYDDLFDSGYLRTDLLASKLVLDSLMADMMGNQFIGHKLPIVKAHDDIYRRLREASSFGTQRRFARAMRHYTLGVADHVEHFTSNHTPSLEEMLQTRQLSVGVVPLYHLIEYAHDLQLPDEVFEDPVIQTLERLGADFVILSNDILSYRKEEGEDCPFNMIAACRLAGKSPQEAFDTVGAMLEQRYIQWDQAIQCLPSWGAEVDVQVNRYVEGIQNVVQANISWSFRSKRYLGDKAREVRRTRKIEVMTNPPYLRTARTSIPEIVI</sequence>
<dbReference type="SUPFAM" id="SSF48576">
    <property type="entry name" value="Terpenoid synthases"/>
    <property type="match status" value="1"/>
</dbReference>
<dbReference type="GO" id="GO:0008299">
    <property type="term" value="P:isoprenoid biosynthetic process"/>
    <property type="evidence" value="ECO:0007669"/>
    <property type="project" value="UniProtKB-ARBA"/>
</dbReference>
<dbReference type="Proteomes" id="UP001152607">
    <property type="component" value="Unassembled WGS sequence"/>
</dbReference>
<dbReference type="OrthoDB" id="2861623at2759"/>
<comment type="cofactor">
    <cofactor evidence="1 4">
        <name>Mg(2+)</name>
        <dbReference type="ChEBI" id="CHEBI:18420"/>
    </cofactor>
</comment>
<proteinExistence type="inferred from homology"/>
<comment type="caution">
    <text evidence="5">The sequence shown here is derived from an EMBL/GenBank/DDBJ whole genome shotgun (WGS) entry which is preliminary data.</text>
</comment>
<dbReference type="Gene3D" id="1.10.600.10">
    <property type="entry name" value="Farnesyl Diphosphate Synthase"/>
    <property type="match status" value="1"/>
</dbReference>
<protein>
    <recommendedName>
        <fullName evidence="4">Terpene synthase</fullName>
        <ecNumber evidence="4">4.2.3.-</ecNumber>
    </recommendedName>
</protein>
<reference evidence="5" key="1">
    <citation type="submission" date="2023-01" db="EMBL/GenBank/DDBJ databases">
        <authorList>
            <person name="Van Ghelder C."/>
            <person name="Rancurel C."/>
        </authorList>
    </citation>
    <scope>NUCLEOTIDE SEQUENCE</scope>
    <source>
        <strain evidence="5">CNCM I-4278</strain>
    </source>
</reference>
<dbReference type="Pfam" id="PF19086">
    <property type="entry name" value="Terpene_syn_C_2"/>
    <property type="match status" value="1"/>
</dbReference>
<evidence type="ECO:0000256" key="4">
    <source>
        <dbReference type="RuleBase" id="RU366034"/>
    </source>
</evidence>
<keyword evidence="4" id="KW-0479">Metal-binding</keyword>
<evidence type="ECO:0000256" key="2">
    <source>
        <dbReference type="ARBA" id="ARBA00006333"/>
    </source>
</evidence>
<comment type="similarity">
    <text evidence="2 4">Belongs to the terpene synthase family.</text>
</comment>
<dbReference type="EMBL" id="CAOQHR010000003">
    <property type="protein sequence ID" value="CAI6332731.1"/>
    <property type="molecule type" value="Genomic_DNA"/>
</dbReference>
<dbReference type="GO" id="GO:0010333">
    <property type="term" value="F:terpene synthase activity"/>
    <property type="evidence" value="ECO:0007669"/>
    <property type="project" value="InterPro"/>
</dbReference>
<dbReference type="EC" id="4.2.3.-" evidence="4"/>
<organism evidence="5 6">
    <name type="scientific">Periconia digitata</name>
    <dbReference type="NCBI Taxonomy" id="1303443"/>
    <lineage>
        <taxon>Eukaryota</taxon>
        <taxon>Fungi</taxon>
        <taxon>Dikarya</taxon>
        <taxon>Ascomycota</taxon>
        <taxon>Pezizomycotina</taxon>
        <taxon>Dothideomycetes</taxon>
        <taxon>Pleosporomycetidae</taxon>
        <taxon>Pleosporales</taxon>
        <taxon>Massarineae</taxon>
        <taxon>Periconiaceae</taxon>
        <taxon>Periconia</taxon>
    </lineage>
</organism>